<evidence type="ECO:0000256" key="1">
    <source>
        <dbReference type="SAM" id="Phobius"/>
    </source>
</evidence>
<accession>A0ABU8SVA0</accession>
<keyword evidence="1" id="KW-0472">Membrane</keyword>
<organism evidence="2 3">
    <name type="scientific">Pseudoalteromonas lipolytica</name>
    <dbReference type="NCBI Taxonomy" id="570156"/>
    <lineage>
        <taxon>Bacteria</taxon>
        <taxon>Pseudomonadati</taxon>
        <taxon>Pseudomonadota</taxon>
        <taxon>Gammaproteobacteria</taxon>
        <taxon>Alteromonadales</taxon>
        <taxon>Pseudoalteromonadaceae</taxon>
        <taxon>Pseudoalteromonas</taxon>
    </lineage>
</organism>
<protein>
    <submittedName>
        <fullName evidence="2">Uncharacterized protein</fullName>
    </submittedName>
</protein>
<keyword evidence="3" id="KW-1185">Reference proteome</keyword>
<feature type="transmembrane region" description="Helical" evidence="1">
    <location>
        <begin position="9"/>
        <end position="29"/>
    </location>
</feature>
<dbReference type="Proteomes" id="UP001377972">
    <property type="component" value="Unassembled WGS sequence"/>
</dbReference>
<keyword evidence="1" id="KW-1133">Transmembrane helix</keyword>
<feature type="transmembrane region" description="Helical" evidence="1">
    <location>
        <begin position="100"/>
        <end position="119"/>
    </location>
</feature>
<dbReference type="RefSeq" id="WP_339981106.1">
    <property type="nucleotide sequence ID" value="NZ_JAQPZS010000012.1"/>
</dbReference>
<gene>
    <name evidence="2" type="ORF">PQI24_13060</name>
</gene>
<keyword evidence="1" id="KW-0812">Transmembrane</keyword>
<feature type="transmembrane region" description="Helical" evidence="1">
    <location>
        <begin position="73"/>
        <end position="94"/>
    </location>
</feature>
<evidence type="ECO:0000313" key="2">
    <source>
        <dbReference type="EMBL" id="MEJ6496971.1"/>
    </source>
</evidence>
<proteinExistence type="predicted"/>
<reference evidence="2 3" key="1">
    <citation type="submission" date="2023-01" db="EMBL/GenBank/DDBJ databases">
        <title>Trichodesmium-associated heterotrophic epibiont bacteria.</title>
        <authorList>
            <person name="Cleveland C.S."/>
            <person name="Webb E.A."/>
        </authorList>
    </citation>
    <scope>NUCLEOTIDE SEQUENCE [LARGE SCALE GENOMIC DNA]</scope>
    <source>
        <strain evidence="2 3">USCH2</strain>
    </source>
</reference>
<name>A0ABU8SVA0_9GAMM</name>
<feature type="transmembrane region" description="Helical" evidence="1">
    <location>
        <begin position="41"/>
        <end position="61"/>
    </location>
</feature>
<comment type="caution">
    <text evidence="2">The sequence shown here is derived from an EMBL/GenBank/DDBJ whole genome shotgun (WGS) entry which is preliminary data.</text>
</comment>
<sequence>MNSLRIVKYTLVMLVLNTVLSTFITLIIGSDNLASLSFGKYFTYQLLPSYLLNAGIYTVLAKRNVVKAWNYALSVYLLSFIVGTVIVSILLQTLFIPPLWFVEVPLSIAFAIVGTVIGIKLGTQDSKEVEGP</sequence>
<dbReference type="EMBL" id="JAQPZS010000012">
    <property type="protein sequence ID" value="MEJ6496971.1"/>
    <property type="molecule type" value="Genomic_DNA"/>
</dbReference>
<evidence type="ECO:0000313" key="3">
    <source>
        <dbReference type="Proteomes" id="UP001377972"/>
    </source>
</evidence>